<name>A0A4R2KXV1_9GAMM</name>
<evidence type="ECO:0000313" key="10">
    <source>
        <dbReference type="EMBL" id="TCO76136.1"/>
    </source>
</evidence>
<accession>A0A4R2KXV1</accession>
<proteinExistence type="predicted"/>
<keyword evidence="2 7" id="KW-0812">Transmembrane</keyword>
<dbReference type="InterPro" id="IPR016476">
    <property type="entry name" value="SH3_dom_pro"/>
</dbReference>
<sequence length="230" mass="25015">MSALRYLVSALRLLALGSLLFGAAAQAQNTAYVSDEVFIVLHAGPGTNFRWIAKLNPGTALTPTGTAEDGDWTEVSTQAGTTGWVQSEFLSQEKPAQVLLPEVQRRLATLEERNAELRVELDAASQARENNAELASTTQAELQATAEELAALKKTSSRAIQLDTDNRRLVEDVETLRSEVDMLKADNQRLSEKLRSGAFLDGALAVLLGVGITLVVPRLWPRRRSSSSWA</sequence>
<organism evidence="10 11">
    <name type="scientific">Chromatocurvus halotolerans</name>
    <dbReference type="NCBI Taxonomy" id="1132028"/>
    <lineage>
        <taxon>Bacteria</taxon>
        <taxon>Pseudomonadati</taxon>
        <taxon>Pseudomonadota</taxon>
        <taxon>Gammaproteobacteria</taxon>
        <taxon>Cellvibrionales</taxon>
        <taxon>Halieaceae</taxon>
        <taxon>Chromatocurvus</taxon>
    </lineage>
</organism>
<keyword evidence="3 8" id="KW-0732">Signal</keyword>
<feature type="transmembrane region" description="Helical" evidence="7">
    <location>
        <begin position="198"/>
        <end position="220"/>
    </location>
</feature>
<protein>
    <submittedName>
        <fullName evidence="10">SH3 domain protein</fullName>
    </submittedName>
</protein>
<dbReference type="OrthoDB" id="9790951at2"/>
<comment type="subcellular location">
    <subcellularLocation>
        <location evidence="1">Membrane</location>
        <topology evidence="1">Single-pass membrane protein</topology>
    </subcellularLocation>
</comment>
<feature type="coiled-coil region" evidence="6">
    <location>
        <begin position="100"/>
        <end position="193"/>
    </location>
</feature>
<gene>
    <name evidence="10" type="ORF">EV688_10596</name>
</gene>
<reference evidence="10 11" key="1">
    <citation type="submission" date="2019-03" db="EMBL/GenBank/DDBJ databases">
        <title>Genomic Encyclopedia of Type Strains, Phase IV (KMG-IV): sequencing the most valuable type-strain genomes for metagenomic binning, comparative biology and taxonomic classification.</title>
        <authorList>
            <person name="Goeker M."/>
        </authorList>
    </citation>
    <scope>NUCLEOTIDE SEQUENCE [LARGE SCALE GENOMIC DNA]</scope>
    <source>
        <strain evidence="10 11">DSM 23344</strain>
    </source>
</reference>
<feature type="signal peptide" evidence="8">
    <location>
        <begin position="1"/>
        <end position="27"/>
    </location>
</feature>
<dbReference type="GO" id="GO:0016020">
    <property type="term" value="C:membrane"/>
    <property type="evidence" value="ECO:0007669"/>
    <property type="project" value="UniProtKB-SubCell"/>
</dbReference>
<evidence type="ECO:0000256" key="7">
    <source>
        <dbReference type="SAM" id="Phobius"/>
    </source>
</evidence>
<keyword evidence="6" id="KW-0175">Coiled coil</keyword>
<dbReference type="EMBL" id="SLWX01000005">
    <property type="protein sequence ID" value="TCO76136.1"/>
    <property type="molecule type" value="Genomic_DNA"/>
</dbReference>
<dbReference type="Pfam" id="PF08239">
    <property type="entry name" value="SH3_3"/>
    <property type="match status" value="1"/>
</dbReference>
<evidence type="ECO:0000313" key="11">
    <source>
        <dbReference type="Proteomes" id="UP000294980"/>
    </source>
</evidence>
<dbReference type="Proteomes" id="UP000294980">
    <property type="component" value="Unassembled WGS sequence"/>
</dbReference>
<evidence type="ECO:0000259" key="9">
    <source>
        <dbReference type="PROSITE" id="PS51781"/>
    </source>
</evidence>
<dbReference type="AlphaFoldDB" id="A0A4R2KXV1"/>
<evidence type="ECO:0000256" key="3">
    <source>
        <dbReference type="ARBA" id="ARBA00022729"/>
    </source>
</evidence>
<keyword evidence="5 7" id="KW-0472">Membrane</keyword>
<evidence type="ECO:0000256" key="5">
    <source>
        <dbReference type="ARBA" id="ARBA00023136"/>
    </source>
</evidence>
<keyword evidence="11" id="KW-1185">Reference proteome</keyword>
<evidence type="ECO:0000256" key="6">
    <source>
        <dbReference type="SAM" id="Coils"/>
    </source>
</evidence>
<dbReference type="InterPro" id="IPR003646">
    <property type="entry name" value="SH3-like_bac-type"/>
</dbReference>
<dbReference type="Gene3D" id="2.30.30.40">
    <property type="entry name" value="SH3 Domains"/>
    <property type="match status" value="1"/>
</dbReference>
<evidence type="ECO:0000256" key="4">
    <source>
        <dbReference type="ARBA" id="ARBA00022989"/>
    </source>
</evidence>
<evidence type="ECO:0000256" key="2">
    <source>
        <dbReference type="ARBA" id="ARBA00022692"/>
    </source>
</evidence>
<feature type="domain" description="SH3b" evidence="9">
    <location>
        <begin position="28"/>
        <end position="94"/>
    </location>
</feature>
<comment type="caution">
    <text evidence="10">The sequence shown here is derived from an EMBL/GenBank/DDBJ whole genome shotgun (WGS) entry which is preliminary data.</text>
</comment>
<dbReference type="PROSITE" id="PS51781">
    <property type="entry name" value="SH3B"/>
    <property type="match status" value="1"/>
</dbReference>
<dbReference type="NCBIfam" id="TIGR04211">
    <property type="entry name" value="SH3_and_anchor"/>
    <property type="match status" value="1"/>
</dbReference>
<evidence type="ECO:0000256" key="8">
    <source>
        <dbReference type="SAM" id="SignalP"/>
    </source>
</evidence>
<keyword evidence="4 7" id="KW-1133">Transmembrane helix</keyword>
<dbReference type="SMART" id="SM00287">
    <property type="entry name" value="SH3b"/>
    <property type="match status" value="1"/>
</dbReference>
<feature type="chain" id="PRO_5020486637" evidence="8">
    <location>
        <begin position="28"/>
        <end position="230"/>
    </location>
</feature>
<evidence type="ECO:0000256" key="1">
    <source>
        <dbReference type="ARBA" id="ARBA00004167"/>
    </source>
</evidence>
<dbReference type="RefSeq" id="WP_117315558.1">
    <property type="nucleotide sequence ID" value="NZ_QQSW01000003.1"/>
</dbReference>